<evidence type="ECO:0000313" key="2">
    <source>
        <dbReference type="EMBL" id="KPJ63572.1"/>
    </source>
</evidence>
<dbReference type="Pfam" id="PF00583">
    <property type="entry name" value="Acetyltransf_1"/>
    <property type="match status" value="1"/>
</dbReference>
<organism evidence="2 3">
    <name type="scientific">candidate division KD3-62 bacterium DG_56</name>
    <dbReference type="NCBI Taxonomy" id="1704032"/>
    <lineage>
        <taxon>Bacteria</taxon>
        <taxon>candidate division KD3-62</taxon>
    </lineage>
</organism>
<dbReference type="InterPro" id="IPR036527">
    <property type="entry name" value="SCP2_sterol-bd_dom_sf"/>
</dbReference>
<dbReference type="GO" id="GO:0016747">
    <property type="term" value="F:acyltransferase activity, transferring groups other than amino-acyl groups"/>
    <property type="evidence" value="ECO:0007669"/>
    <property type="project" value="InterPro"/>
</dbReference>
<evidence type="ECO:0000313" key="3">
    <source>
        <dbReference type="Proteomes" id="UP000052020"/>
    </source>
</evidence>
<reference evidence="2 3" key="1">
    <citation type="journal article" date="2015" name="Microbiome">
        <title>Genomic resolution of linkages in carbon, nitrogen, and sulfur cycling among widespread estuary sediment bacteria.</title>
        <authorList>
            <person name="Baker B.J."/>
            <person name="Lazar C.S."/>
            <person name="Teske A.P."/>
            <person name="Dick G.J."/>
        </authorList>
    </citation>
    <scope>NUCLEOTIDE SEQUENCE [LARGE SCALE GENOMIC DNA]</scope>
    <source>
        <strain evidence="2">DG_56</strain>
    </source>
</reference>
<dbReference type="PROSITE" id="PS51186">
    <property type="entry name" value="GNAT"/>
    <property type="match status" value="1"/>
</dbReference>
<feature type="non-terminal residue" evidence="2">
    <location>
        <position position="1"/>
    </location>
</feature>
<gene>
    <name evidence="2" type="ORF">AMK68_03675</name>
</gene>
<dbReference type="SUPFAM" id="SSF55729">
    <property type="entry name" value="Acyl-CoA N-acyltransferases (Nat)"/>
    <property type="match status" value="2"/>
</dbReference>
<feature type="domain" description="N-acetyltransferase" evidence="1">
    <location>
        <begin position="795"/>
        <end position="936"/>
    </location>
</feature>
<dbReference type="InterPro" id="IPR000182">
    <property type="entry name" value="GNAT_dom"/>
</dbReference>
<dbReference type="Gene3D" id="3.40.630.30">
    <property type="match status" value="2"/>
</dbReference>
<dbReference type="EMBL" id="LIZY01000079">
    <property type="protein sequence ID" value="KPJ63572.1"/>
    <property type="molecule type" value="Genomic_DNA"/>
</dbReference>
<dbReference type="InterPro" id="IPR016181">
    <property type="entry name" value="Acyl_CoA_acyltransferase"/>
</dbReference>
<dbReference type="InterPro" id="IPR016024">
    <property type="entry name" value="ARM-type_fold"/>
</dbReference>
<sequence length="1052" mass="116187">AEWAAAKAVAAMHADDGGSEIAVLALAGGAKDAPGRAAIRLYGDDLGLRGHADRELEPGKIERDAGGHLAALQSPGGPAQIVTAINVRDQGHPGIELRTFGSDLRPRRFASRLLREARWASGLVTGELNGRPAIILASGALSRPLSDDVSSLHIFNANLAEQCRIEWQTLRQSSVGDVMVADLDGDGRPRIVTIGATVMRGTYGHAAQVFGEVRAWDPALRATDLFLWPLQPGARSRPSRACLFLSRRPRLFVASRSGASEEPASCEITSFRYRASTEDGQVFMSVARAWRCKRVPVFRRLLNAQDPTLRALGLEGLVTLMRAKSIPMIAPVLRDRECSLVRRTVDVLRSFRNRDAVEAARAGGFATPDDWIIIGPFDNAAGRGFNRVYPPERKFDPGAFYAGRDAIARWSKVRQEHPDIYVDLAVSALLPFARTGVEISWNSRRTATVAYALTDVICPRRRQAMIRLGRSDAARIRLNGREIWTNSEVRSPTVDDDLIPVTLRAGRNRIMLKVANTETQAWGFYFRITDRVGRPIRGLRYKPPQVAATQGDFLSRADLTRLLSDRGPALRVLAAAELARTGEPAGLAALERLAAGRHHGAAAHAALVLADLGERSAADRLAALAPGQAPTFRLEAANALRRLGDRRWKRFSLDRLRSKTGDPLGEFKVEARGERGFVLKATLQGEEMGDIRVSCGHRFHFGDGVTASCSRIDVFGMSASKFRRRGIGAEIIRRGCEMMAERGDACGTVATGTGLVAHRLYRRFGYVDRRLGCSLNLHELDLRQSPGAAATDKTFSIRRFRSGDRSALERLHTEWTQRTIGPEVDEDRGGQIRDFGPWYWVALRAGKPVGFVHIAEDPFEKHATVREVVTGPEVDQMAAAHALVQAFATHLRAKKFERLAWQDPAERLRSLARGLGFVPDPWHELHGWVDMFKIIRLAQLLSEIAPLFARRLARSPSAGWEGTLALNGSRLRATMAIADGQVRARAGVARNADVTIAMTDDDITRLVAGDCDIWDAYRHHRLSTRPTFNERIWRLVEALFPMMEVRQSRGEW</sequence>
<dbReference type="SUPFAM" id="SSF55718">
    <property type="entry name" value="SCP-like"/>
    <property type="match status" value="1"/>
</dbReference>
<dbReference type="InterPro" id="IPR011989">
    <property type="entry name" value="ARM-like"/>
</dbReference>
<protein>
    <recommendedName>
        <fullName evidence="1">N-acetyltransferase domain-containing protein</fullName>
    </recommendedName>
</protein>
<dbReference type="Gene3D" id="1.25.10.10">
    <property type="entry name" value="Leucine-rich Repeat Variant"/>
    <property type="match status" value="1"/>
</dbReference>
<dbReference type="SUPFAM" id="SSF48371">
    <property type="entry name" value="ARM repeat"/>
    <property type="match status" value="1"/>
</dbReference>
<dbReference type="AlphaFoldDB" id="A0A0S7XMJ2"/>
<comment type="caution">
    <text evidence="2">The sequence shown here is derived from an EMBL/GenBank/DDBJ whole genome shotgun (WGS) entry which is preliminary data.</text>
</comment>
<dbReference type="Proteomes" id="UP000052020">
    <property type="component" value="Unassembled WGS sequence"/>
</dbReference>
<name>A0A0S7XMJ2_9BACT</name>
<dbReference type="Gene3D" id="3.30.1050.10">
    <property type="entry name" value="SCP2 sterol-binding domain"/>
    <property type="match status" value="1"/>
</dbReference>
<evidence type="ECO:0000259" key="1">
    <source>
        <dbReference type="PROSITE" id="PS51186"/>
    </source>
</evidence>
<accession>A0A0S7XMJ2</accession>
<proteinExistence type="predicted"/>